<name>A0A9P7C766_9FUNG</name>
<gene>
    <name evidence="2" type="ORF">G6F50_014486</name>
</gene>
<keyword evidence="3" id="KW-1185">Reference proteome</keyword>
<evidence type="ECO:0000313" key="3">
    <source>
        <dbReference type="Proteomes" id="UP000740926"/>
    </source>
</evidence>
<sequence length="199" mass="21833">MGAQEGDDGRDGEERDHGARQGCGDVLPGIRYPQVGDLVGRDGFRQHAAVPCHQHAEQQHQQMDEDPQPALAGWGPRVPQRFEADVTRVAYADGGAQHRHVQHQQERQAFGPGRRAVEHVAADDLQGDRNDQADQPEHARPHAGPRQRRAAAGIGIQRGSQGLRPAPRTDICFIRGCGQHDALTGRPGSWRPGLSFRAW</sequence>
<comment type="caution">
    <text evidence="2">The sequence shown here is derived from an EMBL/GenBank/DDBJ whole genome shotgun (WGS) entry which is preliminary data.</text>
</comment>
<evidence type="ECO:0000256" key="1">
    <source>
        <dbReference type="SAM" id="MobiDB-lite"/>
    </source>
</evidence>
<feature type="region of interest" description="Disordered" evidence="1">
    <location>
        <begin position="123"/>
        <end position="149"/>
    </location>
</feature>
<dbReference type="Proteomes" id="UP000740926">
    <property type="component" value="Unassembled WGS sequence"/>
</dbReference>
<protein>
    <submittedName>
        <fullName evidence="2">Uncharacterized protein</fullName>
    </submittedName>
</protein>
<dbReference type="EMBL" id="JAANIU010006967">
    <property type="protein sequence ID" value="KAG1539544.1"/>
    <property type="molecule type" value="Genomic_DNA"/>
</dbReference>
<reference evidence="2 3" key="1">
    <citation type="journal article" date="2020" name="Microb. Genom.">
        <title>Genetic diversity of clinical and environmental Mucorales isolates obtained from an investigation of mucormycosis cases among solid organ transplant recipients.</title>
        <authorList>
            <person name="Nguyen M.H."/>
            <person name="Kaul D."/>
            <person name="Muto C."/>
            <person name="Cheng S.J."/>
            <person name="Richter R.A."/>
            <person name="Bruno V.M."/>
            <person name="Liu G."/>
            <person name="Beyhan S."/>
            <person name="Sundermann A.J."/>
            <person name="Mounaud S."/>
            <person name="Pasculle A.W."/>
            <person name="Nierman W.C."/>
            <person name="Driscoll E."/>
            <person name="Cumbie R."/>
            <person name="Clancy C.J."/>
            <person name="Dupont C.L."/>
        </authorList>
    </citation>
    <scope>NUCLEOTIDE SEQUENCE [LARGE SCALE GENOMIC DNA]</scope>
    <source>
        <strain evidence="2 3">GL24</strain>
    </source>
</reference>
<dbReference type="AlphaFoldDB" id="A0A9P7C766"/>
<organism evidence="2 3">
    <name type="scientific">Rhizopus delemar</name>
    <dbReference type="NCBI Taxonomy" id="936053"/>
    <lineage>
        <taxon>Eukaryota</taxon>
        <taxon>Fungi</taxon>
        <taxon>Fungi incertae sedis</taxon>
        <taxon>Mucoromycota</taxon>
        <taxon>Mucoromycotina</taxon>
        <taxon>Mucoromycetes</taxon>
        <taxon>Mucorales</taxon>
        <taxon>Mucorineae</taxon>
        <taxon>Rhizopodaceae</taxon>
        <taxon>Rhizopus</taxon>
    </lineage>
</organism>
<feature type="compositionally biased region" description="Basic and acidic residues" evidence="1">
    <location>
        <begin position="7"/>
        <end position="19"/>
    </location>
</feature>
<proteinExistence type="predicted"/>
<feature type="region of interest" description="Disordered" evidence="1">
    <location>
        <begin position="1"/>
        <end position="29"/>
    </location>
</feature>
<feature type="compositionally biased region" description="Basic and acidic residues" evidence="1">
    <location>
        <begin position="123"/>
        <end position="140"/>
    </location>
</feature>
<accession>A0A9P7C766</accession>
<evidence type="ECO:0000313" key="2">
    <source>
        <dbReference type="EMBL" id="KAG1539544.1"/>
    </source>
</evidence>